<keyword evidence="2" id="KW-1185">Reference proteome</keyword>
<gene>
    <name evidence="1" type="ORF">J3A84_09215</name>
</gene>
<dbReference type="InterPro" id="IPR010181">
    <property type="entry name" value="CGCAxxGCC_motif"/>
</dbReference>
<accession>A0A939HCU6</accession>
<organism evidence="1 2">
    <name type="scientific">Proteiniclasticum aestuarii</name>
    <dbReference type="NCBI Taxonomy" id="2817862"/>
    <lineage>
        <taxon>Bacteria</taxon>
        <taxon>Bacillati</taxon>
        <taxon>Bacillota</taxon>
        <taxon>Clostridia</taxon>
        <taxon>Eubacteriales</taxon>
        <taxon>Clostridiaceae</taxon>
        <taxon>Proteiniclasticum</taxon>
    </lineage>
</organism>
<sequence length="238" mass="25150">MNEVKEKEVKMSEKVYSRRDMLKTAGKAAAGVAAVAVLPSFITGCDKKTPELPTKEVLNYEYLAASEDAPQYPYPYQKLDPATTMERAYASFFNKGGCCRAVIDGVVGQLGDMAGYPWNQVPVDAFANGAGGYGAASLCGSLAGAATAIGLAVPPEDAGAVTAELFKWYTSTELPIYQPEVENETVVSASVNCKDSVGQFMEASGYAMGDPERKARCAGVAADCAGKTAELLNAYYNL</sequence>
<dbReference type="SUPFAM" id="SSF48695">
    <property type="entry name" value="Multiheme cytochromes"/>
    <property type="match status" value="1"/>
</dbReference>
<proteinExistence type="predicted"/>
<protein>
    <submittedName>
        <fullName evidence="1">C_GCAxxG_C_C family protein</fullName>
    </submittedName>
</protein>
<reference evidence="1" key="1">
    <citation type="submission" date="2021-03" db="EMBL/GenBank/DDBJ databases">
        <title>Proteiniclasticum marinus sp. nov., isolated from tidal flat sediment.</title>
        <authorList>
            <person name="Namirimu T."/>
            <person name="Yang J.-A."/>
            <person name="Yang S.-H."/>
            <person name="Kim Y.-J."/>
            <person name="Kwon K.K."/>
        </authorList>
    </citation>
    <scope>NUCLEOTIDE SEQUENCE</scope>
    <source>
        <strain evidence="1">SCR006</strain>
    </source>
</reference>
<dbReference type="Pfam" id="PF09719">
    <property type="entry name" value="C_GCAxxG_C_C"/>
    <property type="match status" value="1"/>
</dbReference>
<comment type="caution">
    <text evidence="1">The sequence shown here is derived from an EMBL/GenBank/DDBJ whole genome shotgun (WGS) entry which is preliminary data.</text>
</comment>
<dbReference type="Proteomes" id="UP000664218">
    <property type="component" value="Unassembled WGS sequence"/>
</dbReference>
<dbReference type="AlphaFoldDB" id="A0A939HCU6"/>
<name>A0A939HCU6_9CLOT</name>
<evidence type="ECO:0000313" key="1">
    <source>
        <dbReference type="EMBL" id="MBO1265205.1"/>
    </source>
</evidence>
<dbReference type="InterPro" id="IPR036280">
    <property type="entry name" value="Multihaem_cyt_sf"/>
</dbReference>
<evidence type="ECO:0000313" key="2">
    <source>
        <dbReference type="Proteomes" id="UP000664218"/>
    </source>
</evidence>
<dbReference type="RefSeq" id="WP_207599724.1">
    <property type="nucleotide sequence ID" value="NZ_JAFNJU010000006.1"/>
</dbReference>
<dbReference type="EMBL" id="JAFNJU010000006">
    <property type="protein sequence ID" value="MBO1265205.1"/>
    <property type="molecule type" value="Genomic_DNA"/>
</dbReference>